<dbReference type="InterPro" id="IPR013486">
    <property type="entry name" value="SpoIID/LytB"/>
</dbReference>
<evidence type="ECO:0000313" key="2">
    <source>
        <dbReference type="EMBL" id="TCJ22694.1"/>
    </source>
</evidence>
<dbReference type="GO" id="GO:0030288">
    <property type="term" value="C:outer membrane-bounded periplasmic space"/>
    <property type="evidence" value="ECO:0007669"/>
    <property type="project" value="TreeGrafter"/>
</dbReference>
<protein>
    <submittedName>
        <fullName evidence="2">SpoIID/LytB domain-containing protein</fullName>
    </submittedName>
</protein>
<dbReference type="GO" id="GO:0030435">
    <property type="term" value="P:sporulation resulting in formation of a cellular spore"/>
    <property type="evidence" value="ECO:0007669"/>
    <property type="project" value="InterPro"/>
</dbReference>
<feature type="domain" description="Sporulation stage II protein D amidase enhancer LytB N-terminal" evidence="1">
    <location>
        <begin position="221"/>
        <end position="309"/>
    </location>
</feature>
<dbReference type="NCBIfam" id="TIGR02669">
    <property type="entry name" value="SpoIID_LytB"/>
    <property type="match status" value="1"/>
</dbReference>
<accession>A0A4R1BXC9</accession>
<proteinExistence type="predicted"/>
<sequence>MLGPHASQQSHESRSFPMRRGAFGLTTAILSSVLVLSGLEASPASASTTTYTMPATGKVTLSGHGYGHGHGMSQYGAQGAATGNWGTRGKTPLTWQQIVAFYYPGTKQATFAQTIRVKISADTSADVVIEARSKLQVLDVATGTFRSLPRNGATRWRLTPAAGGQTAVAYLIGTTWTTWLTLAGDAAFTAQGEPMRLFYDAGSRQYRGRLYSSRPSATSTDRDTINQLSLEDYLRGVVPSEMPASWNVNAVSAQAVAARTYAAYELQHPLAAYYDICDTSSCQVYGGYDAEWPNSNNAIDATKGVILSYGGKPAFTQFSASSGGWTSAGDASMPYLSSKSDPYDDVRYPDGTSANSHHSWTVAVNVADIEKKTGIGDIAKATVLMNDNHHVSKITFIGTKGRTYTVYGDTFRSWFGLKSTYFAITGRPTTTA</sequence>
<dbReference type="PANTHER" id="PTHR30032">
    <property type="entry name" value="N-ACETYLMURAMOYL-L-ALANINE AMIDASE-RELATED"/>
    <property type="match status" value="1"/>
</dbReference>
<dbReference type="EMBL" id="SJZJ01000021">
    <property type="protein sequence ID" value="TCJ22694.1"/>
    <property type="molecule type" value="Genomic_DNA"/>
</dbReference>
<comment type="caution">
    <text evidence="2">The sequence shown here is derived from an EMBL/GenBank/DDBJ whole genome shotgun (WGS) entry which is preliminary data.</text>
</comment>
<dbReference type="Pfam" id="PF08486">
    <property type="entry name" value="SpoIID"/>
    <property type="match status" value="1"/>
</dbReference>
<keyword evidence="3" id="KW-1185">Reference proteome</keyword>
<name>A0A4R1BXC9_9ACTN</name>
<gene>
    <name evidence="2" type="ORF">EPD65_12130</name>
</gene>
<evidence type="ECO:0000259" key="1">
    <source>
        <dbReference type="Pfam" id="PF08486"/>
    </source>
</evidence>
<evidence type="ECO:0000313" key="3">
    <source>
        <dbReference type="Proteomes" id="UP000295453"/>
    </source>
</evidence>
<organism evidence="2 3">
    <name type="scientific">Nocardioides jejuensis</name>
    <dbReference type="NCBI Taxonomy" id="2502782"/>
    <lineage>
        <taxon>Bacteria</taxon>
        <taxon>Bacillati</taxon>
        <taxon>Actinomycetota</taxon>
        <taxon>Actinomycetes</taxon>
        <taxon>Propionibacteriales</taxon>
        <taxon>Nocardioidaceae</taxon>
        <taxon>Nocardioides</taxon>
    </lineage>
</organism>
<dbReference type="OrthoDB" id="9773852at2"/>
<dbReference type="InterPro" id="IPR051922">
    <property type="entry name" value="Bact_Sporulation_Assoc"/>
</dbReference>
<dbReference type="PANTHER" id="PTHR30032:SF4">
    <property type="entry name" value="AMIDASE ENHANCER"/>
    <property type="match status" value="1"/>
</dbReference>
<dbReference type="AlphaFoldDB" id="A0A4R1BXC9"/>
<dbReference type="Proteomes" id="UP000295453">
    <property type="component" value="Unassembled WGS sequence"/>
</dbReference>
<dbReference type="InterPro" id="IPR013693">
    <property type="entry name" value="SpoIID/LytB_N"/>
</dbReference>
<reference evidence="2 3" key="1">
    <citation type="submission" date="2019-03" db="EMBL/GenBank/DDBJ databases">
        <authorList>
            <person name="Kim M.K.M."/>
        </authorList>
    </citation>
    <scope>NUCLEOTIDE SEQUENCE [LARGE SCALE GENOMIC DNA]</scope>
    <source>
        <strain evidence="2 3">18JY15-6</strain>
    </source>
</reference>